<evidence type="ECO:0000313" key="1">
    <source>
        <dbReference type="EMBL" id="KAJ6395881.1"/>
    </source>
</evidence>
<accession>A0ABQ9C8D6</accession>
<proteinExistence type="predicted"/>
<reference evidence="1" key="2">
    <citation type="journal article" date="2023" name="Int. J. Mol. Sci.">
        <title>De Novo Assembly and Annotation of 11 Diverse Shrub Willow (Salix) Genomes Reveals Novel Gene Organization in Sex-Linked Regions.</title>
        <authorList>
            <person name="Hyden B."/>
            <person name="Feng K."/>
            <person name="Yates T.B."/>
            <person name="Jawdy S."/>
            <person name="Cereghino C."/>
            <person name="Smart L.B."/>
            <person name="Muchero W."/>
        </authorList>
    </citation>
    <scope>NUCLEOTIDE SEQUENCE</scope>
    <source>
        <tissue evidence="1">Shoot tip</tissue>
    </source>
</reference>
<gene>
    <name evidence="1" type="ORF">OIU77_021021</name>
</gene>
<dbReference type="EMBL" id="JAPFFI010000004">
    <property type="protein sequence ID" value="KAJ6395881.1"/>
    <property type="molecule type" value="Genomic_DNA"/>
</dbReference>
<keyword evidence="2" id="KW-1185">Reference proteome</keyword>
<evidence type="ECO:0000313" key="2">
    <source>
        <dbReference type="Proteomes" id="UP001141253"/>
    </source>
</evidence>
<name>A0ABQ9C8D6_9ROSI</name>
<protein>
    <submittedName>
        <fullName evidence="1">Uncharacterized protein</fullName>
    </submittedName>
</protein>
<organism evidence="1 2">
    <name type="scientific">Salix suchowensis</name>
    <dbReference type="NCBI Taxonomy" id="1278906"/>
    <lineage>
        <taxon>Eukaryota</taxon>
        <taxon>Viridiplantae</taxon>
        <taxon>Streptophyta</taxon>
        <taxon>Embryophyta</taxon>
        <taxon>Tracheophyta</taxon>
        <taxon>Spermatophyta</taxon>
        <taxon>Magnoliopsida</taxon>
        <taxon>eudicotyledons</taxon>
        <taxon>Gunneridae</taxon>
        <taxon>Pentapetalae</taxon>
        <taxon>rosids</taxon>
        <taxon>fabids</taxon>
        <taxon>Malpighiales</taxon>
        <taxon>Salicaceae</taxon>
        <taxon>Saliceae</taxon>
        <taxon>Salix</taxon>
    </lineage>
</organism>
<dbReference type="Proteomes" id="UP001141253">
    <property type="component" value="Chromosome 4"/>
</dbReference>
<reference evidence="1" key="1">
    <citation type="submission" date="2022-10" db="EMBL/GenBank/DDBJ databases">
        <authorList>
            <person name="Hyden B.L."/>
            <person name="Feng K."/>
            <person name="Yates T."/>
            <person name="Jawdy S."/>
            <person name="Smart L.B."/>
            <person name="Muchero W."/>
        </authorList>
    </citation>
    <scope>NUCLEOTIDE SEQUENCE</scope>
    <source>
        <tissue evidence="1">Shoot tip</tissue>
    </source>
</reference>
<comment type="caution">
    <text evidence="1">The sequence shown here is derived from an EMBL/GenBank/DDBJ whole genome shotgun (WGS) entry which is preliminary data.</text>
</comment>
<sequence length="79" mass="8667">MAMEQCEVVGFSSFISRKILGFMEHGGDACSWNMVVSLSELHGLSLPSPIGWWWFREICEGMDGGGDLFCHQAVKGNVG</sequence>